<dbReference type="InterPro" id="IPR005467">
    <property type="entry name" value="His_kinase_dom"/>
</dbReference>
<reference evidence="9" key="1">
    <citation type="submission" date="2021-05" db="EMBL/GenBank/DDBJ databases">
        <authorList>
            <person name="Pietrasiak N."/>
            <person name="Ward R."/>
            <person name="Stajich J.E."/>
            <person name="Kurbessoian T."/>
        </authorList>
    </citation>
    <scope>NUCLEOTIDE SEQUENCE</scope>
    <source>
        <strain evidence="9">GSE-TBD4-15B</strain>
    </source>
</reference>
<dbReference type="SMART" id="SM00387">
    <property type="entry name" value="HATPase_c"/>
    <property type="match status" value="1"/>
</dbReference>
<dbReference type="SUPFAM" id="SSF47384">
    <property type="entry name" value="Homodimeric domain of signal transducing histidine kinase"/>
    <property type="match status" value="1"/>
</dbReference>
<evidence type="ECO:0000259" key="8">
    <source>
        <dbReference type="PROSITE" id="PS50109"/>
    </source>
</evidence>
<dbReference type="InterPro" id="IPR036097">
    <property type="entry name" value="HisK_dim/P_sf"/>
</dbReference>
<evidence type="ECO:0000256" key="6">
    <source>
        <dbReference type="ARBA" id="ARBA00023012"/>
    </source>
</evidence>
<dbReference type="PANTHER" id="PTHR43547:SF2">
    <property type="entry name" value="HYBRID SIGNAL TRANSDUCTION HISTIDINE KINASE C"/>
    <property type="match status" value="1"/>
</dbReference>
<dbReference type="GO" id="GO:0000155">
    <property type="term" value="F:phosphorelay sensor kinase activity"/>
    <property type="evidence" value="ECO:0007669"/>
    <property type="project" value="InterPro"/>
</dbReference>
<dbReference type="InterPro" id="IPR003594">
    <property type="entry name" value="HATPase_dom"/>
</dbReference>
<keyword evidence="5 9" id="KW-0808">Transferase</keyword>
<dbReference type="CDD" id="cd00082">
    <property type="entry name" value="HisKA"/>
    <property type="match status" value="1"/>
</dbReference>
<evidence type="ECO:0000256" key="5">
    <source>
        <dbReference type="ARBA" id="ARBA00022777"/>
    </source>
</evidence>
<protein>
    <recommendedName>
        <fullName evidence="3">histidine kinase</fullName>
        <ecNumber evidence="3">2.7.13.3</ecNumber>
    </recommendedName>
</protein>
<dbReference type="Pfam" id="PF01590">
    <property type="entry name" value="GAF"/>
    <property type="match status" value="2"/>
</dbReference>
<accession>A0A951PBB3</accession>
<dbReference type="InterPro" id="IPR036890">
    <property type="entry name" value="HATPase_C_sf"/>
</dbReference>
<dbReference type="PROSITE" id="PS50109">
    <property type="entry name" value="HIS_KIN"/>
    <property type="match status" value="1"/>
</dbReference>
<dbReference type="Pfam" id="PF00512">
    <property type="entry name" value="HisKA"/>
    <property type="match status" value="1"/>
</dbReference>
<dbReference type="InterPro" id="IPR029016">
    <property type="entry name" value="GAF-like_dom_sf"/>
</dbReference>
<dbReference type="EC" id="2.7.13.3" evidence="3"/>
<dbReference type="PRINTS" id="PR00344">
    <property type="entry name" value="BCTRLSENSOR"/>
</dbReference>
<dbReference type="AlphaFoldDB" id="A0A951PBB3"/>
<dbReference type="SMART" id="SM00388">
    <property type="entry name" value="HisKA"/>
    <property type="match status" value="1"/>
</dbReference>
<dbReference type="InterPro" id="IPR004358">
    <property type="entry name" value="Sig_transdc_His_kin-like_C"/>
</dbReference>
<evidence type="ECO:0000256" key="3">
    <source>
        <dbReference type="ARBA" id="ARBA00012438"/>
    </source>
</evidence>
<name>A0A951PBB3_9CYAN</name>
<keyword evidence="5 9" id="KW-0418">Kinase</keyword>
<feature type="domain" description="Histidine kinase" evidence="8">
    <location>
        <begin position="453"/>
        <end position="670"/>
    </location>
</feature>
<evidence type="ECO:0000313" key="9">
    <source>
        <dbReference type="EMBL" id="MBW4465903.1"/>
    </source>
</evidence>
<comment type="similarity">
    <text evidence="2">In the N-terminal section; belongs to the phytochrome family.</text>
</comment>
<dbReference type="PROSITE" id="PS50046">
    <property type="entry name" value="PHYTOCHROME_2"/>
    <property type="match status" value="1"/>
</dbReference>
<dbReference type="Proteomes" id="UP000707356">
    <property type="component" value="Unassembled WGS sequence"/>
</dbReference>
<dbReference type="SMART" id="SM00065">
    <property type="entry name" value="GAF"/>
    <property type="match status" value="2"/>
</dbReference>
<dbReference type="EMBL" id="JAHHHV010000064">
    <property type="protein sequence ID" value="MBW4465903.1"/>
    <property type="molecule type" value="Genomic_DNA"/>
</dbReference>
<dbReference type="InterPro" id="IPR003018">
    <property type="entry name" value="GAF"/>
</dbReference>
<dbReference type="Gene3D" id="3.30.565.10">
    <property type="entry name" value="Histidine kinase-like ATPase, C-terminal domain"/>
    <property type="match status" value="1"/>
</dbReference>
<gene>
    <name evidence="9" type="ORF">KME07_10760</name>
</gene>
<sequence length="678" mass="75408">MSDGILDSPLDSLTDFSVESAQTELEAVFRSLTQLVGSSLDGASYLEQSSLSDLLVQLQVAWAEQQQQQQILQAQCQRERSLMLVIQRLRQSLDPNQIAEQTVAAVKQLLQVDRVVIYQFQADDKATIVAEAAEGGEELLHTALEKTAGAALIRFCQSVGSIVLNQVDHLAPELAPELAPFVEHQQATALLTAPVRQADQTLGLISAHQRSGSRNWQLAEIELLQQLSTEVAIALQHSELYQQSQRLNADLEQQVQQRTEELLNSLKYESTLKRITERVRDSLDESVILEAALQELTVILQLAGCNAALYDLNQGTSTVQYDYTASIPTLRGRVAQMENFSEIYRQLKQALSFQFCSLLPNPERGRVAMLACPIFVDSQASEAAPPGAQSVLGDLWLIHQPDHMFSDSEIRLVQQVASQCAIAIRQARLYQAAQVQVRELAELNRLKDEFLSTVSHELRTPITNIKMAIQMLRNSSTDDRRAKYIGILEQEAVREAELINDLLDLQQLQAAPRPIELEEIDLQDWLPKLLEPFGPRFAARQHQFQMQVAPNLPAVASEVASLRRILAELLNNACKYTAPGGEINLTVRLESDTSARISFTIRNQAVIPEVEISKIFDKFYRCPNADPWKQGGTGLGLALVQKLVERLQGEIQVTSQAGWTQFQVTLPALSTVSPTPGD</sequence>
<organism evidence="9 10">
    <name type="scientific">Pegethrix bostrychoides GSE-TBD4-15B</name>
    <dbReference type="NCBI Taxonomy" id="2839662"/>
    <lineage>
        <taxon>Bacteria</taxon>
        <taxon>Bacillati</taxon>
        <taxon>Cyanobacteriota</taxon>
        <taxon>Cyanophyceae</taxon>
        <taxon>Oculatellales</taxon>
        <taxon>Oculatellaceae</taxon>
        <taxon>Pegethrix</taxon>
    </lineage>
</organism>
<dbReference type="PANTHER" id="PTHR43547">
    <property type="entry name" value="TWO-COMPONENT HISTIDINE KINASE"/>
    <property type="match status" value="1"/>
</dbReference>
<evidence type="ECO:0000256" key="4">
    <source>
        <dbReference type="ARBA" id="ARBA00022553"/>
    </source>
</evidence>
<feature type="domain" description="Phytochrome chromophore attachment site" evidence="7">
    <location>
        <begin position="94"/>
        <end position="230"/>
    </location>
</feature>
<dbReference type="InterPro" id="IPR016132">
    <property type="entry name" value="Phyto_chromo_attachment"/>
</dbReference>
<dbReference type="InterPro" id="IPR003661">
    <property type="entry name" value="HisK_dim/P_dom"/>
</dbReference>
<dbReference type="Gene3D" id="1.10.287.130">
    <property type="match status" value="1"/>
</dbReference>
<keyword evidence="4" id="KW-0597">Phosphoprotein</keyword>
<comment type="catalytic activity">
    <reaction evidence="1">
        <text>ATP + protein L-histidine = ADP + protein N-phospho-L-histidine.</text>
        <dbReference type="EC" id="2.7.13.3"/>
    </reaction>
</comment>
<dbReference type="SUPFAM" id="SSF55874">
    <property type="entry name" value="ATPase domain of HSP90 chaperone/DNA topoisomerase II/histidine kinase"/>
    <property type="match status" value="1"/>
</dbReference>
<proteinExistence type="inferred from homology"/>
<evidence type="ECO:0000313" key="10">
    <source>
        <dbReference type="Proteomes" id="UP000707356"/>
    </source>
</evidence>
<keyword evidence="6" id="KW-0902">Two-component regulatory system</keyword>
<dbReference type="Gene3D" id="3.30.450.40">
    <property type="match status" value="2"/>
</dbReference>
<dbReference type="SUPFAM" id="SSF55781">
    <property type="entry name" value="GAF domain-like"/>
    <property type="match status" value="2"/>
</dbReference>
<comment type="caution">
    <text evidence="9">The sequence shown here is derived from an EMBL/GenBank/DDBJ whole genome shotgun (WGS) entry which is preliminary data.</text>
</comment>
<evidence type="ECO:0000256" key="1">
    <source>
        <dbReference type="ARBA" id="ARBA00000085"/>
    </source>
</evidence>
<dbReference type="Pfam" id="PF02518">
    <property type="entry name" value="HATPase_c"/>
    <property type="match status" value="1"/>
</dbReference>
<evidence type="ECO:0000259" key="7">
    <source>
        <dbReference type="PROSITE" id="PS50046"/>
    </source>
</evidence>
<evidence type="ECO:0000256" key="2">
    <source>
        <dbReference type="ARBA" id="ARBA00006402"/>
    </source>
</evidence>
<reference evidence="9" key="2">
    <citation type="journal article" date="2022" name="Microbiol. Resour. Announc.">
        <title>Metagenome Sequencing to Explore Phylogenomics of Terrestrial Cyanobacteria.</title>
        <authorList>
            <person name="Ward R.D."/>
            <person name="Stajich J.E."/>
            <person name="Johansen J.R."/>
            <person name="Huntemann M."/>
            <person name="Clum A."/>
            <person name="Foster B."/>
            <person name="Foster B."/>
            <person name="Roux S."/>
            <person name="Palaniappan K."/>
            <person name="Varghese N."/>
            <person name="Mukherjee S."/>
            <person name="Reddy T.B.K."/>
            <person name="Daum C."/>
            <person name="Copeland A."/>
            <person name="Chen I.A."/>
            <person name="Ivanova N.N."/>
            <person name="Kyrpides N.C."/>
            <person name="Shapiro N."/>
            <person name="Eloe-Fadrosh E.A."/>
            <person name="Pietrasiak N."/>
        </authorList>
    </citation>
    <scope>NUCLEOTIDE SEQUENCE</scope>
    <source>
        <strain evidence="9">GSE-TBD4-15B</strain>
    </source>
</reference>